<sequence>MRSSRALVRADRRHGRARSTGAALACVVLVLTGCTGGDAPTSDGSATSGTQQTDTQQTDTEETTSPTGADDLTPTSAPGPADPTDPGTAKTGLVPPFDLGRLDGELREQTQWLLERLTEGATGPSEEEAAERFSTDFLEAVPADQIEPVLTQFRGGPALTLSAVGEVQERGDGAYGVELTLTGEQPLRLSLGVDADGLIDALLIQPGPPQNLPELGSWEELDEEFSALGGTTAVFVGEVSAGRCTTVHASEAAQEPTPSGSVFKLIVLTAVADAVANGELAWDDELTLTAPVKSLPSGELQDRPDGSTLSVREAATLMISISDNTATDLLMETIGPERLAAVMDSVVEEPERRAPLLTTQQFFLLGWDAPDVRAQWADADPAERTALLEQLPQDLSGLRANPFSVSDPAWQDGVGWFLTGAEICTLHAMLQQQAQGEAGEPLRQILSANPGLPRPDGARYQAFKGGSAPGVLAYTFYVETSQDGDPGVGSGRVLSVQVSHSGPILATAYTDLTQAGLELLTQE</sequence>
<proteinExistence type="predicted"/>
<dbReference type="InterPro" id="IPR000871">
    <property type="entry name" value="Beta-lactam_class-A"/>
</dbReference>
<feature type="compositionally biased region" description="Low complexity" evidence="1">
    <location>
        <begin position="47"/>
        <end position="68"/>
    </location>
</feature>
<dbReference type="RefSeq" id="WP_143782414.1">
    <property type="nucleotide sequence ID" value="NZ_CP041616.1"/>
</dbReference>
<feature type="domain" description="ORF 12 gene product N-terminal" evidence="3">
    <location>
        <begin position="108"/>
        <end position="199"/>
    </location>
</feature>
<dbReference type="Gene3D" id="3.40.710.10">
    <property type="entry name" value="DD-peptidase/beta-lactamase superfamily"/>
    <property type="match status" value="1"/>
</dbReference>
<dbReference type="PANTHER" id="PTHR35333:SF5">
    <property type="entry name" value="CONSERVED LIPOPROTEIN LPQF-RELATED"/>
    <property type="match status" value="1"/>
</dbReference>
<dbReference type="InterPro" id="IPR045155">
    <property type="entry name" value="Beta-lactam_cat"/>
</dbReference>
<dbReference type="SUPFAM" id="SSF56601">
    <property type="entry name" value="beta-lactamase/transpeptidase-like"/>
    <property type="match status" value="1"/>
</dbReference>
<dbReference type="AlphaFoldDB" id="A0A516G893"/>
<dbReference type="PROSITE" id="PS51257">
    <property type="entry name" value="PROKAR_LIPOPROTEIN"/>
    <property type="match status" value="1"/>
</dbReference>
<dbReference type="GO" id="GO:0046677">
    <property type="term" value="P:response to antibiotic"/>
    <property type="evidence" value="ECO:0007669"/>
    <property type="project" value="InterPro"/>
</dbReference>
<keyword evidence="5" id="KW-1185">Reference proteome</keyword>
<feature type="domain" description="Beta-lactamase class A catalytic" evidence="2">
    <location>
        <begin position="249"/>
        <end position="345"/>
    </location>
</feature>
<reference evidence="4 5" key="1">
    <citation type="submission" date="2019-07" db="EMBL/GenBank/DDBJ databases">
        <title>complete genome sequencing of Ornithinimicrobium sp. H23M54.</title>
        <authorList>
            <person name="Bae J.-W."/>
            <person name="Lee S.-Y."/>
        </authorList>
    </citation>
    <scope>NUCLEOTIDE SEQUENCE [LARGE SCALE GENOMIC DNA]</scope>
    <source>
        <strain evidence="4 5">H23M54</strain>
    </source>
</reference>
<dbReference type="OrthoDB" id="108135at2"/>
<evidence type="ECO:0000256" key="1">
    <source>
        <dbReference type="SAM" id="MobiDB-lite"/>
    </source>
</evidence>
<dbReference type="Gene3D" id="3.10.450.280">
    <property type="match status" value="1"/>
</dbReference>
<dbReference type="KEGG" id="orz:FNH13_04740"/>
<dbReference type="GO" id="GO:0030655">
    <property type="term" value="P:beta-lactam antibiotic catabolic process"/>
    <property type="evidence" value="ECO:0007669"/>
    <property type="project" value="InterPro"/>
</dbReference>
<dbReference type="Pfam" id="PF18042">
    <property type="entry name" value="ORF_12_N"/>
    <property type="match status" value="1"/>
</dbReference>
<organism evidence="4 5">
    <name type="scientific">Ornithinimicrobium ciconiae</name>
    <dbReference type="NCBI Taxonomy" id="2594265"/>
    <lineage>
        <taxon>Bacteria</taxon>
        <taxon>Bacillati</taxon>
        <taxon>Actinomycetota</taxon>
        <taxon>Actinomycetes</taxon>
        <taxon>Micrococcales</taxon>
        <taxon>Ornithinimicrobiaceae</taxon>
        <taxon>Ornithinimicrobium</taxon>
    </lineage>
</organism>
<dbReference type="InterPro" id="IPR040846">
    <property type="entry name" value="ORF_12_N"/>
</dbReference>
<evidence type="ECO:0000259" key="2">
    <source>
        <dbReference type="Pfam" id="PF13354"/>
    </source>
</evidence>
<dbReference type="PANTHER" id="PTHR35333">
    <property type="entry name" value="BETA-LACTAMASE"/>
    <property type="match status" value="1"/>
</dbReference>
<evidence type="ECO:0000313" key="4">
    <source>
        <dbReference type="EMBL" id="QDO87737.1"/>
    </source>
</evidence>
<evidence type="ECO:0000313" key="5">
    <source>
        <dbReference type="Proteomes" id="UP000315395"/>
    </source>
</evidence>
<dbReference type="EMBL" id="CP041616">
    <property type="protein sequence ID" value="QDO87737.1"/>
    <property type="molecule type" value="Genomic_DNA"/>
</dbReference>
<evidence type="ECO:0000259" key="3">
    <source>
        <dbReference type="Pfam" id="PF18042"/>
    </source>
</evidence>
<gene>
    <name evidence="4" type="ORF">FNH13_04740</name>
</gene>
<dbReference type="Gene3D" id="1.10.8.620">
    <property type="entry name" value="ORF12 helical bundle domain-like"/>
    <property type="match status" value="1"/>
</dbReference>
<accession>A0A516G893</accession>
<feature type="region of interest" description="Disordered" evidence="1">
    <location>
        <begin position="39"/>
        <end position="100"/>
    </location>
</feature>
<protein>
    <submittedName>
        <fullName evidence="4">Serine hydrolase</fullName>
    </submittedName>
</protein>
<keyword evidence="4" id="KW-0378">Hydrolase</keyword>
<dbReference type="InterPro" id="IPR012338">
    <property type="entry name" value="Beta-lactam/transpept-like"/>
</dbReference>
<dbReference type="Pfam" id="PF13354">
    <property type="entry name" value="Beta-lactamase2"/>
    <property type="match status" value="1"/>
</dbReference>
<name>A0A516G893_9MICO</name>
<dbReference type="Proteomes" id="UP000315395">
    <property type="component" value="Chromosome"/>
</dbReference>
<dbReference type="GO" id="GO:0008800">
    <property type="term" value="F:beta-lactamase activity"/>
    <property type="evidence" value="ECO:0007669"/>
    <property type="project" value="InterPro"/>
</dbReference>